<gene>
    <name evidence="1" type="ORF">BDN72DRAFT_935056</name>
</gene>
<name>A0ACD3A7Y7_9AGAR</name>
<dbReference type="Proteomes" id="UP000308600">
    <property type="component" value="Unassembled WGS sequence"/>
</dbReference>
<accession>A0ACD3A7Y7</accession>
<evidence type="ECO:0000313" key="2">
    <source>
        <dbReference type="Proteomes" id="UP000308600"/>
    </source>
</evidence>
<dbReference type="EMBL" id="ML208653">
    <property type="protein sequence ID" value="TFK61520.1"/>
    <property type="molecule type" value="Genomic_DNA"/>
</dbReference>
<evidence type="ECO:0000313" key="1">
    <source>
        <dbReference type="EMBL" id="TFK61520.1"/>
    </source>
</evidence>
<proteinExistence type="predicted"/>
<organism evidence="1 2">
    <name type="scientific">Pluteus cervinus</name>
    <dbReference type="NCBI Taxonomy" id="181527"/>
    <lineage>
        <taxon>Eukaryota</taxon>
        <taxon>Fungi</taxon>
        <taxon>Dikarya</taxon>
        <taxon>Basidiomycota</taxon>
        <taxon>Agaricomycotina</taxon>
        <taxon>Agaricomycetes</taxon>
        <taxon>Agaricomycetidae</taxon>
        <taxon>Agaricales</taxon>
        <taxon>Pluteineae</taxon>
        <taxon>Pluteaceae</taxon>
        <taxon>Pluteus</taxon>
    </lineage>
</organism>
<sequence>MMVIFQRKIIYMGTGYAPIGARSKQLKNVPKALVDRLSCEEVEISSSDRVNLAGIEVSREFTQAASPPTILLYIQGMLFSFFH</sequence>
<reference evidence="1 2" key="1">
    <citation type="journal article" date="2019" name="Nat. Ecol. Evol.">
        <title>Megaphylogeny resolves global patterns of mushroom evolution.</title>
        <authorList>
            <person name="Varga T."/>
            <person name="Krizsan K."/>
            <person name="Foldi C."/>
            <person name="Dima B."/>
            <person name="Sanchez-Garcia M."/>
            <person name="Sanchez-Ramirez S."/>
            <person name="Szollosi G.J."/>
            <person name="Szarkandi J.G."/>
            <person name="Papp V."/>
            <person name="Albert L."/>
            <person name="Andreopoulos W."/>
            <person name="Angelini C."/>
            <person name="Antonin V."/>
            <person name="Barry K.W."/>
            <person name="Bougher N.L."/>
            <person name="Buchanan P."/>
            <person name="Buyck B."/>
            <person name="Bense V."/>
            <person name="Catcheside P."/>
            <person name="Chovatia M."/>
            <person name="Cooper J."/>
            <person name="Damon W."/>
            <person name="Desjardin D."/>
            <person name="Finy P."/>
            <person name="Geml J."/>
            <person name="Haridas S."/>
            <person name="Hughes K."/>
            <person name="Justo A."/>
            <person name="Karasinski D."/>
            <person name="Kautmanova I."/>
            <person name="Kiss B."/>
            <person name="Kocsube S."/>
            <person name="Kotiranta H."/>
            <person name="LaButti K.M."/>
            <person name="Lechner B.E."/>
            <person name="Liimatainen K."/>
            <person name="Lipzen A."/>
            <person name="Lukacs Z."/>
            <person name="Mihaltcheva S."/>
            <person name="Morgado L.N."/>
            <person name="Niskanen T."/>
            <person name="Noordeloos M.E."/>
            <person name="Ohm R.A."/>
            <person name="Ortiz-Santana B."/>
            <person name="Ovrebo C."/>
            <person name="Racz N."/>
            <person name="Riley R."/>
            <person name="Savchenko A."/>
            <person name="Shiryaev A."/>
            <person name="Soop K."/>
            <person name="Spirin V."/>
            <person name="Szebenyi C."/>
            <person name="Tomsovsky M."/>
            <person name="Tulloss R.E."/>
            <person name="Uehling J."/>
            <person name="Grigoriev I.V."/>
            <person name="Vagvolgyi C."/>
            <person name="Papp T."/>
            <person name="Martin F.M."/>
            <person name="Miettinen O."/>
            <person name="Hibbett D.S."/>
            <person name="Nagy L.G."/>
        </authorList>
    </citation>
    <scope>NUCLEOTIDE SEQUENCE [LARGE SCALE GENOMIC DNA]</scope>
    <source>
        <strain evidence="1 2">NL-1719</strain>
    </source>
</reference>
<protein>
    <submittedName>
        <fullName evidence="1">Uncharacterized protein</fullName>
    </submittedName>
</protein>
<keyword evidence="2" id="KW-1185">Reference proteome</keyword>